<sequence>MPKTTAEKLTPTRAKLSVEVTLDELEPYLKKAYQTISEQVSIPGFRKGKVPAPIIDQRVGREAVIQEAVNASLDDFYQAALAESEERPMGRPTADVAEWPEAKDPKSKLTLVFEVEVRPEFKLPKYDGIKLTVDNAEIDEEAVEAELTKLRERFGTLVTVDRPAKKGDFVELDLTAKIDGEEVDQASGVSYEVGAGNLLAGTDEAVETLTAGETTNFTSQLLGGEHEGRDAEVELTLTAVKERELPEADDEFAQLASEFDTIAELRDSLKDQVSRGAVFAQGQQARDLFTSTLIEKAGIPVSEELVEEEVHRHLESEGRLEDDEHRAEVRKQAEEQIQLQLLLDAIVDEEQVTPTQNELSQYIFQSAQQYGMEPTQFLQAISQGNQMGVIIGEVTRNKALAIALAKAKVVDKAGNAVDLSEFTAVDEEPTEASEETEEAAEAPAKKAPAKKAPAKKAAAKKAPAKKAEEKPAAEKKAPAKKAAAKAEKPAEDDEEAKKAARSAAAKKAAATRAAKKAAAEKAGE</sequence>
<evidence type="ECO:0000256" key="6">
    <source>
        <dbReference type="ARBA" id="ARBA00023110"/>
    </source>
</evidence>
<evidence type="ECO:0000256" key="2">
    <source>
        <dbReference type="ARBA" id="ARBA00005464"/>
    </source>
</evidence>
<comment type="caution">
    <text evidence="16">The sequence shown here is derived from an EMBL/GenBank/DDBJ whole genome shotgun (WGS) entry which is preliminary data.</text>
</comment>
<evidence type="ECO:0000256" key="10">
    <source>
        <dbReference type="ARBA" id="ARBA00029986"/>
    </source>
</evidence>
<dbReference type="InterPro" id="IPR005215">
    <property type="entry name" value="Trig_fac"/>
</dbReference>
<dbReference type="Gene3D" id="3.30.70.1050">
    <property type="entry name" value="Trigger factor ribosome-binding domain"/>
    <property type="match status" value="1"/>
</dbReference>
<dbReference type="EMBL" id="JAEHOI010000002">
    <property type="protein sequence ID" value="MBK0421322.1"/>
    <property type="molecule type" value="Genomic_DNA"/>
</dbReference>
<dbReference type="AlphaFoldDB" id="A0A934UXU6"/>
<dbReference type="InterPro" id="IPR008880">
    <property type="entry name" value="Trigger_fac_C"/>
</dbReference>
<evidence type="ECO:0000256" key="5">
    <source>
        <dbReference type="ARBA" id="ARBA00022618"/>
    </source>
</evidence>
<evidence type="ECO:0000256" key="14">
    <source>
        <dbReference type="SAM" id="MobiDB-lite"/>
    </source>
</evidence>
<evidence type="ECO:0000256" key="13">
    <source>
        <dbReference type="RuleBase" id="RU003914"/>
    </source>
</evidence>
<feature type="compositionally biased region" description="Acidic residues" evidence="14">
    <location>
        <begin position="424"/>
        <end position="440"/>
    </location>
</feature>
<gene>
    <name evidence="11" type="primary">tig</name>
    <name evidence="16" type="ORF">JD292_04445</name>
</gene>
<feature type="compositionally biased region" description="Basic and acidic residues" evidence="14">
    <location>
        <begin position="465"/>
        <end position="477"/>
    </location>
</feature>
<comment type="catalytic activity">
    <reaction evidence="1 11 12">
        <text>[protein]-peptidylproline (omega=180) = [protein]-peptidylproline (omega=0)</text>
        <dbReference type="Rhea" id="RHEA:16237"/>
        <dbReference type="Rhea" id="RHEA-COMP:10747"/>
        <dbReference type="Rhea" id="RHEA-COMP:10748"/>
        <dbReference type="ChEBI" id="CHEBI:83833"/>
        <dbReference type="ChEBI" id="CHEBI:83834"/>
        <dbReference type="EC" id="5.2.1.8"/>
    </reaction>
</comment>
<evidence type="ECO:0000256" key="1">
    <source>
        <dbReference type="ARBA" id="ARBA00000971"/>
    </source>
</evidence>
<evidence type="ECO:0000256" key="11">
    <source>
        <dbReference type="HAMAP-Rule" id="MF_00303"/>
    </source>
</evidence>
<dbReference type="Proteomes" id="UP000618733">
    <property type="component" value="Unassembled WGS sequence"/>
</dbReference>
<name>A0A934UXU6_9MICO</name>
<dbReference type="GO" id="GO:0003755">
    <property type="term" value="F:peptidyl-prolyl cis-trans isomerase activity"/>
    <property type="evidence" value="ECO:0007669"/>
    <property type="project" value="UniProtKB-UniRule"/>
</dbReference>
<feature type="compositionally biased region" description="Low complexity" evidence="14">
    <location>
        <begin position="501"/>
        <end position="512"/>
    </location>
</feature>
<dbReference type="InterPro" id="IPR001179">
    <property type="entry name" value="PPIase_FKBP_dom"/>
</dbReference>
<evidence type="ECO:0000256" key="3">
    <source>
        <dbReference type="ARBA" id="ARBA00013194"/>
    </source>
</evidence>
<dbReference type="InterPro" id="IPR046357">
    <property type="entry name" value="PPIase_dom_sf"/>
</dbReference>
<evidence type="ECO:0000256" key="7">
    <source>
        <dbReference type="ARBA" id="ARBA00023186"/>
    </source>
</evidence>
<dbReference type="PANTHER" id="PTHR30560:SF3">
    <property type="entry name" value="TRIGGER FACTOR-LIKE PROTEIN TIG, CHLOROPLASTIC"/>
    <property type="match status" value="1"/>
</dbReference>
<keyword evidence="11" id="KW-0963">Cytoplasm</keyword>
<dbReference type="GO" id="GO:0005737">
    <property type="term" value="C:cytoplasm"/>
    <property type="evidence" value="ECO:0007669"/>
    <property type="project" value="UniProtKB-SubCell"/>
</dbReference>
<dbReference type="RefSeq" id="WP_200131485.1">
    <property type="nucleotide sequence ID" value="NZ_JAEHOI010000002.1"/>
</dbReference>
<dbReference type="HAMAP" id="MF_00303">
    <property type="entry name" value="Trigger_factor_Tig"/>
    <property type="match status" value="1"/>
</dbReference>
<dbReference type="SUPFAM" id="SSF102735">
    <property type="entry name" value="Trigger factor ribosome-binding domain"/>
    <property type="match status" value="1"/>
</dbReference>
<dbReference type="GO" id="GO:0043022">
    <property type="term" value="F:ribosome binding"/>
    <property type="evidence" value="ECO:0007669"/>
    <property type="project" value="TreeGrafter"/>
</dbReference>
<evidence type="ECO:0000313" key="16">
    <source>
        <dbReference type="EMBL" id="MBK0421322.1"/>
    </source>
</evidence>
<evidence type="ECO:0000256" key="9">
    <source>
        <dbReference type="ARBA" id="ARBA00023306"/>
    </source>
</evidence>
<reference evidence="16" key="1">
    <citation type="submission" date="2020-12" db="EMBL/GenBank/DDBJ databases">
        <title>Leucobacter sp. CAS2, isolated from Chromium sludge.</title>
        <authorList>
            <person name="Xu Z."/>
        </authorList>
    </citation>
    <scope>NUCLEOTIDE SEQUENCE</scope>
    <source>
        <strain evidence="16">CSA2</strain>
    </source>
</reference>
<comment type="subcellular location">
    <subcellularLocation>
        <location evidence="11">Cytoplasm</location>
    </subcellularLocation>
    <text evidence="11">About half TF is bound to the ribosome near the polypeptide exit tunnel while the other half is free in the cytoplasm.</text>
</comment>
<evidence type="ECO:0000256" key="4">
    <source>
        <dbReference type="ARBA" id="ARBA00016902"/>
    </source>
</evidence>
<dbReference type="Pfam" id="PF05697">
    <property type="entry name" value="Trigger_N"/>
    <property type="match status" value="1"/>
</dbReference>
<feature type="compositionally biased region" description="Basic residues" evidence="14">
    <location>
        <begin position="447"/>
        <end position="464"/>
    </location>
</feature>
<dbReference type="Pfam" id="PF00254">
    <property type="entry name" value="FKBP_C"/>
    <property type="match status" value="1"/>
</dbReference>
<dbReference type="Gene3D" id="1.10.3120.10">
    <property type="entry name" value="Trigger factor, C-terminal domain"/>
    <property type="match status" value="1"/>
</dbReference>
<dbReference type="PROSITE" id="PS50059">
    <property type="entry name" value="FKBP_PPIASE"/>
    <property type="match status" value="1"/>
</dbReference>
<keyword evidence="8 11" id="KW-0413">Isomerase</keyword>
<dbReference type="Gene3D" id="3.10.50.40">
    <property type="match status" value="1"/>
</dbReference>
<keyword evidence="17" id="KW-1185">Reference proteome</keyword>
<comment type="domain">
    <text evidence="11">Consists of 3 domains; the N-terminus binds the ribosome, the middle domain has PPIase activity, while the C-terminus has intrinsic chaperone activity on its own.</text>
</comment>
<keyword evidence="9 11" id="KW-0131">Cell cycle</keyword>
<dbReference type="GO" id="GO:0051301">
    <property type="term" value="P:cell division"/>
    <property type="evidence" value="ECO:0007669"/>
    <property type="project" value="UniProtKB-KW"/>
</dbReference>
<dbReference type="GO" id="GO:0043335">
    <property type="term" value="P:protein unfolding"/>
    <property type="evidence" value="ECO:0007669"/>
    <property type="project" value="TreeGrafter"/>
</dbReference>
<feature type="region of interest" description="Disordered" evidence="14">
    <location>
        <begin position="421"/>
        <end position="524"/>
    </location>
</feature>
<evidence type="ECO:0000256" key="8">
    <source>
        <dbReference type="ARBA" id="ARBA00023235"/>
    </source>
</evidence>
<dbReference type="InterPro" id="IPR036611">
    <property type="entry name" value="Trigger_fac_ribosome-bd_sf"/>
</dbReference>
<proteinExistence type="inferred from homology"/>
<dbReference type="PANTHER" id="PTHR30560">
    <property type="entry name" value="TRIGGER FACTOR CHAPERONE AND PEPTIDYL-PROLYL CIS/TRANS ISOMERASE"/>
    <property type="match status" value="1"/>
</dbReference>
<dbReference type="SUPFAM" id="SSF54534">
    <property type="entry name" value="FKBP-like"/>
    <property type="match status" value="1"/>
</dbReference>
<organism evidence="16 17">
    <name type="scientific">Leucobacter edaphi</name>
    <dbReference type="NCBI Taxonomy" id="2796472"/>
    <lineage>
        <taxon>Bacteria</taxon>
        <taxon>Bacillati</taxon>
        <taxon>Actinomycetota</taxon>
        <taxon>Actinomycetes</taxon>
        <taxon>Micrococcales</taxon>
        <taxon>Microbacteriaceae</taxon>
        <taxon>Leucobacter</taxon>
    </lineage>
</organism>
<dbReference type="InterPro" id="IPR027304">
    <property type="entry name" value="Trigger_fact/SurA_dom_sf"/>
</dbReference>
<dbReference type="GO" id="GO:0044183">
    <property type="term" value="F:protein folding chaperone"/>
    <property type="evidence" value="ECO:0007669"/>
    <property type="project" value="TreeGrafter"/>
</dbReference>
<dbReference type="SUPFAM" id="SSF109998">
    <property type="entry name" value="Triger factor/SurA peptide-binding domain-like"/>
    <property type="match status" value="1"/>
</dbReference>
<comment type="similarity">
    <text evidence="2 11 13">Belongs to the FKBP-type PPIase family. Tig subfamily.</text>
</comment>
<comment type="function">
    <text evidence="11">Involved in protein export. Acts as a chaperone by maintaining the newly synthesized protein in an open conformation. Functions as a peptidyl-prolyl cis-trans isomerase.</text>
</comment>
<keyword evidence="6 11" id="KW-0697">Rotamase</keyword>
<evidence type="ECO:0000259" key="15">
    <source>
        <dbReference type="PROSITE" id="PS50059"/>
    </source>
</evidence>
<keyword evidence="5 11" id="KW-0132">Cell division</keyword>
<accession>A0A934UXU6</accession>
<evidence type="ECO:0000313" key="17">
    <source>
        <dbReference type="Proteomes" id="UP000618733"/>
    </source>
</evidence>
<dbReference type="GO" id="GO:0051083">
    <property type="term" value="P:'de novo' cotranslational protein folding"/>
    <property type="evidence" value="ECO:0007669"/>
    <property type="project" value="TreeGrafter"/>
</dbReference>
<protein>
    <recommendedName>
        <fullName evidence="4 11">Trigger factor</fullName>
        <shortName evidence="11">TF</shortName>
        <ecNumber evidence="3 11">5.2.1.8</ecNumber>
    </recommendedName>
    <alternativeName>
        <fullName evidence="10 11">PPIase</fullName>
    </alternativeName>
</protein>
<dbReference type="Pfam" id="PF05698">
    <property type="entry name" value="Trigger_C"/>
    <property type="match status" value="1"/>
</dbReference>
<dbReference type="InterPro" id="IPR037041">
    <property type="entry name" value="Trigger_fac_C_sf"/>
</dbReference>
<dbReference type="EC" id="5.2.1.8" evidence="3 11"/>
<dbReference type="GO" id="GO:0015031">
    <property type="term" value="P:protein transport"/>
    <property type="evidence" value="ECO:0007669"/>
    <property type="project" value="UniProtKB-UniRule"/>
</dbReference>
<keyword evidence="7 11" id="KW-0143">Chaperone</keyword>
<dbReference type="InterPro" id="IPR008881">
    <property type="entry name" value="Trigger_fac_ribosome-bd_bac"/>
</dbReference>
<evidence type="ECO:0000256" key="12">
    <source>
        <dbReference type="PROSITE-ProRule" id="PRU00277"/>
    </source>
</evidence>
<dbReference type="NCBIfam" id="TIGR00115">
    <property type="entry name" value="tig"/>
    <property type="match status" value="1"/>
</dbReference>
<feature type="domain" description="PPIase FKBP-type" evidence="15">
    <location>
        <begin position="167"/>
        <end position="218"/>
    </location>
</feature>